<name>A0A2G1W669_9BACT</name>
<dbReference type="Pfam" id="PF19263">
    <property type="entry name" value="DUF5906"/>
    <property type="match status" value="1"/>
</dbReference>
<evidence type="ECO:0000313" key="6">
    <source>
        <dbReference type="EMBL" id="PHQ34320.1"/>
    </source>
</evidence>
<dbReference type="Proteomes" id="UP000225740">
    <property type="component" value="Unassembled WGS sequence"/>
</dbReference>
<dbReference type="Gene3D" id="3.90.580.10">
    <property type="entry name" value="Zinc finger, CHC2-type domain"/>
    <property type="match status" value="1"/>
</dbReference>
<dbReference type="InterPro" id="IPR014015">
    <property type="entry name" value="Helicase_SF3_DNA-vir"/>
</dbReference>
<feature type="domain" description="SF3 helicase" evidence="5">
    <location>
        <begin position="615"/>
        <end position="771"/>
    </location>
</feature>
<dbReference type="InterPro" id="IPR027417">
    <property type="entry name" value="P-loop_NTPase"/>
</dbReference>
<keyword evidence="3" id="KW-0067">ATP-binding</keyword>
<feature type="compositionally biased region" description="Basic and acidic residues" evidence="4">
    <location>
        <begin position="132"/>
        <end position="143"/>
    </location>
</feature>
<dbReference type="CDD" id="cd01029">
    <property type="entry name" value="TOPRIM_primases"/>
    <property type="match status" value="1"/>
</dbReference>
<dbReference type="InterPro" id="IPR014818">
    <property type="entry name" value="Phage/plasmid_primase_P4_C"/>
</dbReference>
<keyword evidence="1" id="KW-0547">Nucleotide-binding</keyword>
<dbReference type="PANTHER" id="PTHR35372:SF2">
    <property type="entry name" value="SF3 HELICASE DOMAIN-CONTAINING PROTEIN"/>
    <property type="match status" value="1"/>
</dbReference>
<dbReference type="AlphaFoldDB" id="A0A2G1W669"/>
<sequence>MEFDAPESIGNEALTVTQESFISCKMNHDKEVVRAAASGQWDNLLSALTGYSQEYFDGKPHPCPTCGKSKFNLFDNEKGRCGCYACDDRKTGDGFGSVMWLCGVGFEEAVNMVGDRLGISKSTPKPKTKPLPKQEPRRPKSQIDDETANIRHKVYSTLAELYGLSEPHRLALKERGLSESDIVRNGYFSVSGPKIETMKTLKLDAELRGVADRRQVANLVPGIYKKAAKIQVFSPSLMIPVRDTQGRIIAIRIRPDKPKSDSKYTWLTSNSATAPGVSPGTPAHVPHHAGSPETLRITEGELKADIATKQTGILTIAAPGVSCWKNALPAVEQYRPAKILLAFDNDATDKKEVARSLSELHDHLATLEWSPLVLVETWPAEHKGIDDAIAAGADIKELDYKASAGHIESLKKKHGIDKPTLQDLLDDLREFEDPHDANRLARINLSTYGQNHNGRLAYWRSDFYRYKSGGWRKLTEDELKAKLRSSINSELVRIAIAEQEIQDDEEKPKKTKKKSISNPMVANVFEELKHLTLLSSSRVKMPCLLNDPEGGRYLLSLENGLLDLDRVIAGAPPEDCFTDHNPDWFAITKLGYSFDKTASSPKLTHYLETSLPDECSRMLVQEFAGYLLVPENPFQRFLACDGDGGTGKSVLLSGIYTALVGVQNTSNIKLDGFGGNQFALINSVGKALNVDPDANESAKINEGLFKQFCIGERLQFEGKNGQPFSMSPTAKCVFGWNHRPRIRDASDGLWRRMLLVGFDQKVSEEEKIVGMETPEWWVRSGELAGVFNWALAGLKRLFEQGGFTISKAMRTKVEDYRKSQNPTAAFIDELVTYSASASPTVKTSSLVAAYRHWAKDNTSEADGESMSAKRMNAAIAQRFGIKSEAFRDGITTARGFKGVQLNDYHGMPKEEKLNF</sequence>
<evidence type="ECO:0000256" key="1">
    <source>
        <dbReference type="ARBA" id="ARBA00022741"/>
    </source>
</evidence>
<dbReference type="GO" id="GO:0016787">
    <property type="term" value="F:hydrolase activity"/>
    <property type="evidence" value="ECO:0007669"/>
    <property type="project" value="UniProtKB-KW"/>
</dbReference>
<dbReference type="GO" id="GO:0003677">
    <property type="term" value="F:DNA binding"/>
    <property type="evidence" value="ECO:0007669"/>
    <property type="project" value="InterPro"/>
</dbReference>
<dbReference type="PANTHER" id="PTHR35372">
    <property type="entry name" value="ATP BINDING PROTEIN-RELATED"/>
    <property type="match status" value="1"/>
</dbReference>
<dbReference type="GO" id="GO:0005524">
    <property type="term" value="F:ATP binding"/>
    <property type="evidence" value="ECO:0007669"/>
    <property type="project" value="UniProtKB-KW"/>
</dbReference>
<accession>A0A2G1W669</accession>
<dbReference type="GO" id="GO:0008270">
    <property type="term" value="F:zinc ion binding"/>
    <property type="evidence" value="ECO:0007669"/>
    <property type="project" value="InterPro"/>
</dbReference>
<evidence type="ECO:0000256" key="2">
    <source>
        <dbReference type="ARBA" id="ARBA00022801"/>
    </source>
</evidence>
<dbReference type="Gene3D" id="3.40.50.300">
    <property type="entry name" value="P-loop containing nucleotide triphosphate hydrolases"/>
    <property type="match status" value="1"/>
</dbReference>
<organism evidence="6 7">
    <name type="scientific">Rhodopirellula bahusiensis</name>
    <dbReference type="NCBI Taxonomy" id="2014065"/>
    <lineage>
        <taxon>Bacteria</taxon>
        <taxon>Pseudomonadati</taxon>
        <taxon>Planctomycetota</taxon>
        <taxon>Planctomycetia</taxon>
        <taxon>Pirellulales</taxon>
        <taxon>Pirellulaceae</taxon>
        <taxon>Rhodopirellula</taxon>
    </lineage>
</organism>
<dbReference type="InterPro" id="IPR045455">
    <property type="entry name" value="NrS-1_pol-like_helicase"/>
</dbReference>
<dbReference type="InterPro" id="IPR006500">
    <property type="entry name" value="Helicase_put_C_phage/plasmid"/>
</dbReference>
<evidence type="ECO:0000256" key="4">
    <source>
        <dbReference type="SAM" id="MobiDB-lite"/>
    </source>
</evidence>
<dbReference type="PROSITE" id="PS51206">
    <property type="entry name" value="SF3_HELICASE_1"/>
    <property type="match status" value="1"/>
</dbReference>
<dbReference type="InterPro" id="IPR036977">
    <property type="entry name" value="DNA_primase_Znf_CHC2"/>
</dbReference>
<feature type="region of interest" description="Disordered" evidence="4">
    <location>
        <begin position="117"/>
        <end position="146"/>
    </location>
</feature>
<reference evidence="6 7" key="1">
    <citation type="submission" date="2017-06" db="EMBL/GenBank/DDBJ databases">
        <title>Description of Rhodopirellula bahusiensis sp. nov.</title>
        <authorList>
            <person name="Kizina J."/>
            <person name="Harder J."/>
        </authorList>
    </citation>
    <scope>NUCLEOTIDE SEQUENCE [LARGE SCALE GENOMIC DNA]</scope>
    <source>
        <strain evidence="6 7">SWK21</strain>
    </source>
</reference>
<dbReference type="GeneID" id="90609389"/>
<keyword evidence="2" id="KW-0378">Hydrolase</keyword>
<keyword evidence="7" id="KW-1185">Reference proteome</keyword>
<dbReference type="EMBL" id="NIZW01000011">
    <property type="protein sequence ID" value="PHQ34320.1"/>
    <property type="molecule type" value="Genomic_DNA"/>
</dbReference>
<evidence type="ECO:0000313" key="7">
    <source>
        <dbReference type="Proteomes" id="UP000225740"/>
    </source>
</evidence>
<dbReference type="Pfam" id="PF08706">
    <property type="entry name" value="D5_N"/>
    <property type="match status" value="1"/>
</dbReference>
<dbReference type="Pfam" id="PF12965">
    <property type="entry name" value="DUF3854"/>
    <property type="match status" value="1"/>
</dbReference>
<dbReference type="InterPro" id="IPR051620">
    <property type="entry name" value="ORF904-like_C"/>
</dbReference>
<evidence type="ECO:0000256" key="3">
    <source>
        <dbReference type="ARBA" id="ARBA00022840"/>
    </source>
</evidence>
<dbReference type="InterPro" id="IPR024385">
    <property type="entry name" value="DUF3854"/>
</dbReference>
<dbReference type="GO" id="GO:0006260">
    <property type="term" value="P:DNA replication"/>
    <property type="evidence" value="ECO:0007669"/>
    <property type="project" value="InterPro"/>
</dbReference>
<dbReference type="InterPro" id="IPR034154">
    <property type="entry name" value="TOPRIM_DnaG/twinkle"/>
</dbReference>
<comment type="caution">
    <text evidence="6">The sequence shown here is derived from an EMBL/GenBank/DDBJ whole genome shotgun (WGS) entry which is preliminary data.</text>
</comment>
<dbReference type="SUPFAM" id="SSF57783">
    <property type="entry name" value="Zinc beta-ribbon"/>
    <property type="match status" value="1"/>
</dbReference>
<evidence type="ECO:0000259" key="5">
    <source>
        <dbReference type="PROSITE" id="PS51206"/>
    </source>
</evidence>
<proteinExistence type="predicted"/>
<dbReference type="NCBIfam" id="TIGR01613">
    <property type="entry name" value="primase_Cterm"/>
    <property type="match status" value="1"/>
</dbReference>
<protein>
    <recommendedName>
        <fullName evidence="5">SF3 helicase domain-containing protein</fullName>
    </recommendedName>
</protein>
<dbReference type="RefSeq" id="WP_099261466.1">
    <property type="nucleotide sequence ID" value="NZ_NIZW01000011.1"/>
</dbReference>
<gene>
    <name evidence="6" type="ORF">CEE69_14955</name>
</gene>